<gene>
    <name evidence="4" type="ORF">PAC_07075</name>
</gene>
<dbReference type="InterPro" id="IPR050230">
    <property type="entry name" value="CALM/Myosin/TropC-like"/>
</dbReference>
<dbReference type="PANTHER" id="PTHR23048">
    <property type="entry name" value="MYOSIN LIGHT CHAIN 1, 3"/>
    <property type="match status" value="1"/>
</dbReference>
<evidence type="ECO:0000313" key="4">
    <source>
        <dbReference type="EMBL" id="CZR57186.1"/>
    </source>
</evidence>
<evidence type="ECO:0000256" key="3">
    <source>
        <dbReference type="SAM" id="MobiDB-lite"/>
    </source>
</evidence>
<feature type="region of interest" description="Disordered" evidence="3">
    <location>
        <begin position="1"/>
        <end position="25"/>
    </location>
</feature>
<dbReference type="Proteomes" id="UP000184330">
    <property type="component" value="Unassembled WGS sequence"/>
</dbReference>
<evidence type="ECO:0000256" key="1">
    <source>
        <dbReference type="ARBA" id="ARBA00020786"/>
    </source>
</evidence>
<dbReference type="PANTHER" id="PTHR23048:SF0">
    <property type="entry name" value="CALMODULIN LIKE 3"/>
    <property type="match status" value="1"/>
</dbReference>
<name>A0A1L7WWP3_9HELO</name>
<evidence type="ECO:0000256" key="2">
    <source>
        <dbReference type="ARBA" id="ARBA00022737"/>
    </source>
</evidence>
<dbReference type="Gene3D" id="1.10.238.10">
    <property type="entry name" value="EF-hand"/>
    <property type="match status" value="2"/>
</dbReference>
<dbReference type="STRING" id="576137.A0A1L7WWP3"/>
<proteinExistence type="predicted"/>
<dbReference type="SUPFAM" id="SSF47473">
    <property type="entry name" value="EF-hand"/>
    <property type="match status" value="1"/>
</dbReference>
<keyword evidence="5" id="KW-1185">Reference proteome</keyword>
<keyword evidence="2" id="KW-0677">Repeat</keyword>
<dbReference type="AlphaFoldDB" id="A0A1L7WWP3"/>
<evidence type="ECO:0000313" key="5">
    <source>
        <dbReference type="Proteomes" id="UP000184330"/>
    </source>
</evidence>
<accession>A0A1L7WWP3</accession>
<dbReference type="InterPro" id="IPR011992">
    <property type="entry name" value="EF-hand-dom_pair"/>
</dbReference>
<sequence length="188" mass="21173">MPAKRRAAEPAEAAPKAKQSRLAKEHNITAAEEIEIKEAFELFSMKQKGEKEGVIPIEDVRRAMMALDIPPEKDELKEFISILDPEEEGFAVYSSFVGICSLKFHNRSRTSDSHAKEVDEAFKLFTNGTGETRITLETLKKVAKSLREEPEEDLLRDMILEANGGAGVGRGVEKDEFERILRRAGVWR</sequence>
<dbReference type="EMBL" id="FJOG01000009">
    <property type="protein sequence ID" value="CZR57186.1"/>
    <property type="molecule type" value="Genomic_DNA"/>
</dbReference>
<dbReference type="GO" id="GO:0016460">
    <property type="term" value="C:myosin II complex"/>
    <property type="evidence" value="ECO:0007669"/>
    <property type="project" value="TreeGrafter"/>
</dbReference>
<organism evidence="4 5">
    <name type="scientific">Phialocephala subalpina</name>
    <dbReference type="NCBI Taxonomy" id="576137"/>
    <lineage>
        <taxon>Eukaryota</taxon>
        <taxon>Fungi</taxon>
        <taxon>Dikarya</taxon>
        <taxon>Ascomycota</taxon>
        <taxon>Pezizomycotina</taxon>
        <taxon>Leotiomycetes</taxon>
        <taxon>Helotiales</taxon>
        <taxon>Mollisiaceae</taxon>
        <taxon>Phialocephala</taxon>
        <taxon>Phialocephala fortinii species complex</taxon>
    </lineage>
</organism>
<reference evidence="4 5" key="1">
    <citation type="submission" date="2016-03" db="EMBL/GenBank/DDBJ databases">
        <authorList>
            <person name="Ploux O."/>
        </authorList>
    </citation>
    <scope>NUCLEOTIDE SEQUENCE [LARGE SCALE GENOMIC DNA]</scope>
    <source>
        <strain evidence="4 5">UAMH 11012</strain>
    </source>
</reference>
<dbReference type="OrthoDB" id="26525at2759"/>
<protein>
    <recommendedName>
        <fullName evidence="1">Calmodulin</fullName>
    </recommendedName>
</protein>